<sequence>MVTNPKDPAPTEDTTHNTPTINTLTFKRKEQDLTTIGGTRVNTVFGGVNFNWGNRNSHEDVGFTPYFEKNITKLKGPLPLTIFNKAWQDAALSYHAKKHPKSDDNSTEKGMRYTGYPYPSKWTMSFSDWTLNYAEFHDGFMVALRYNTRVQSNAFAHRVVKNGVSSFPDISEYQPEVYDTAYREAKQFRDTNPYAVGGTRAGWVPHSGNRPSGRNQQPASSQKSLTSAASTNSVTPSTNSTNTSNTNNNHTGAVNRPRGPRVLGYQGKNFNPNFVNHRAIRNNNQQQSGSGSGP</sequence>
<evidence type="ECO:0000313" key="2">
    <source>
        <dbReference type="EMBL" id="OAV91739.1"/>
    </source>
</evidence>
<evidence type="ECO:0000313" key="4">
    <source>
        <dbReference type="Proteomes" id="UP000005240"/>
    </source>
</evidence>
<dbReference type="AlphaFoldDB" id="A0A180GGZ1"/>
<reference evidence="2" key="2">
    <citation type="submission" date="2016-05" db="EMBL/GenBank/DDBJ databases">
        <title>Comparative analysis highlights variable genome content of wheat rusts and divergence of the mating loci.</title>
        <authorList>
            <person name="Cuomo C.A."/>
            <person name="Bakkeren G."/>
            <person name="Szabo L."/>
            <person name="Khalil H."/>
            <person name="Joly D."/>
            <person name="Goldberg J."/>
            <person name="Young S."/>
            <person name="Zeng Q."/>
            <person name="Fellers J."/>
        </authorList>
    </citation>
    <scope>NUCLEOTIDE SEQUENCE [LARGE SCALE GENOMIC DNA]</scope>
    <source>
        <strain evidence="2">1-1 BBBD Race 1</strain>
    </source>
</reference>
<feature type="compositionally biased region" description="Low complexity" evidence="1">
    <location>
        <begin position="226"/>
        <end position="249"/>
    </location>
</feature>
<feature type="compositionally biased region" description="Polar residues" evidence="1">
    <location>
        <begin position="209"/>
        <end position="225"/>
    </location>
</feature>
<dbReference type="EMBL" id="ADAS02000075">
    <property type="protein sequence ID" value="OAV91739.1"/>
    <property type="molecule type" value="Genomic_DNA"/>
</dbReference>
<dbReference type="VEuPathDB" id="FungiDB:PTTG_27869"/>
<feature type="region of interest" description="Disordered" evidence="1">
    <location>
        <begin position="189"/>
        <end position="274"/>
    </location>
</feature>
<dbReference type="OrthoDB" id="10444972at2759"/>
<reference evidence="2" key="1">
    <citation type="submission" date="2009-11" db="EMBL/GenBank/DDBJ databases">
        <authorList>
            <consortium name="The Broad Institute Genome Sequencing Platform"/>
            <person name="Ward D."/>
            <person name="Feldgarden M."/>
            <person name="Earl A."/>
            <person name="Young S.K."/>
            <person name="Zeng Q."/>
            <person name="Koehrsen M."/>
            <person name="Alvarado L."/>
            <person name="Berlin A."/>
            <person name="Bochicchio J."/>
            <person name="Borenstein D."/>
            <person name="Chapman S.B."/>
            <person name="Chen Z."/>
            <person name="Engels R."/>
            <person name="Freedman E."/>
            <person name="Gellesch M."/>
            <person name="Goldberg J."/>
            <person name="Griggs A."/>
            <person name="Gujja S."/>
            <person name="Heilman E."/>
            <person name="Heiman D."/>
            <person name="Hepburn T."/>
            <person name="Howarth C."/>
            <person name="Jen D."/>
            <person name="Larson L."/>
            <person name="Lewis B."/>
            <person name="Mehta T."/>
            <person name="Park D."/>
            <person name="Pearson M."/>
            <person name="Roberts A."/>
            <person name="Saif S."/>
            <person name="Shea T."/>
            <person name="Shenoy N."/>
            <person name="Sisk P."/>
            <person name="Stolte C."/>
            <person name="Sykes S."/>
            <person name="Thomson T."/>
            <person name="Walk T."/>
            <person name="White J."/>
            <person name="Yandava C."/>
            <person name="Izard J."/>
            <person name="Baranova O.V."/>
            <person name="Blanton J.M."/>
            <person name="Tanner A.C."/>
            <person name="Dewhirst F.E."/>
            <person name="Haas B."/>
            <person name="Nusbaum C."/>
            <person name="Birren B."/>
        </authorList>
    </citation>
    <scope>NUCLEOTIDE SEQUENCE [LARGE SCALE GENOMIC DNA]</scope>
    <source>
        <strain evidence="2">1-1 BBBD Race 1</strain>
    </source>
</reference>
<feature type="region of interest" description="Disordered" evidence="1">
    <location>
        <begin position="1"/>
        <end position="20"/>
    </location>
</feature>
<dbReference type="EnsemblFungi" id="PTTG_27869-t43_1">
    <property type="protein sequence ID" value="PTTG_27869-t43_1-p1"/>
    <property type="gene ID" value="PTTG_27869"/>
</dbReference>
<evidence type="ECO:0000313" key="3">
    <source>
        <dbReference type="EnsemblFungi" id="PTTG_27869-t43_1-p1"/>
    </source>
</evidence>
<name>A0A180GGZ1_PUCT1</name>
<keyword evidence="4" id="KW-1185">Reference proteome</keyword>
<organism evidence="2">
    <name type="scientific">Puccinia triticina (isolate 1-1 / race 1 (BBBD))</name>
    <name type="common">Brown leaf rust fungus</name>
    <dbReference type="NCBI Taxonomy" id="630390"/>
    <lineage>
        <taxon>Eukaryota</taxon>
        <taxon>Fungi</taxon>
        <taxon>Dikarya</taxon>
        <taxon>Basidiomycota</taxon>
        <taxon>Pucciniomycotina</taxon>
        <taxon>Pucciniomycetes</taxon>
        <taxon>Pucciniales</taxon>
        <taxon>Pucciniaceae</taxon>
        <taxon>Puccinia</taxon>
    </lineage>
</organism>
<gene>
    <name evidence="2" type="ORF">PTTG_27869</name>
</gene>
<evidence type="ECO:0000256" key="1">
    <source>
        <dbReference type="SAM" id="MobiDB-lite"/>
    </source>
</evidence>
<reference evidence="3 4" key="3">
    <citation type="journal article" date="2017" name="G3 (Bethesda)">
        <title>Comparative analysis highlights variable genome content of wheat rusts and divergence of the mating loci.</title>
        <authorList>
            <person name="Cuomo C.A."/>
            <person name="Bakkeren G."/>
            <person name="Khalil H.B."/>
            <person name="Panwar V."/>
            <person name="Joly D."/>
            <person name="Linning R."/>
            <person name="Sakthikumar S."/>
            <person name="Song X."/>
            <person name="Adiconis X."/>
            <person name="Fan L."/>
            <person name="Goldberg J.M."/>
            <person name="Levin J.Z."/>
            <person name="Young S."/>
            <person name="Zeng Q."/>
            <person name="Anikster Y."/>
            <person name="Bruce M."/>
            <person name="Wang M."/>
            <person name="Yin C."/>
            <person name="McCallum B."/>
            <person name="Szabo L.J."/>
            <person name="Hulbert S."/>
            <person name="Chen X."/>
            <person name="Fellers J.P."/>
        </authorList>
    </citation>
    <scope>NUCLEOTIDE SEQUENCE</scope>
    <source>
        <strain evidence="4">Isolate 1-1 / race 1 (BBBD)</strain>
        <strain evidence="3">isolate 1-1 / race 1 (BBBD)</strain>
    </source>
</reference>
<protein>
    <submittedName>
        <fullName evidence="2 3">Uncharacterized protein</fullName>
    </submittedName>
</protein>
<proteinExistence type="predicted"/>
<accession>A0A180GGZ1</accession>
<reference evidence="3" key="4">
    <citation type="submission" date="2025-05" db="UniProtKB">
        <authorList>
            <consortium name="EnsemblFungi"/>
        </authorList>
    </citation>
    <scope>IDENTIFICATION</scope>
    <source>
        <strain evidence="3">isolate 1-1 / race 1 (BBBD)</strain>
    </source>
</reference>
<dbReference type="Proteomes" id="UP000005240">
    <property type="component" value="Unassembled WGS sequence"/>
</dbReference>